<dbReference type="InterPro" id="IPR017734">
    <property type="entry name" value="T6SS_SciN"/>
</dbReference>
<gene>
    <name evidence="2" type="primary">tssJ</name>
    <name evidence="2" type="ORF">JY500_10320</name>
</gene>
<keyword evidence="1" id="KW-0732">Signal</keyword>
<dbReference type="Proteomes" id="UP000663570">
    <property type="component" value="Chromosome"/>
</dbReference>
<feature type="signal peptide" evidence="1">
    <location>
        <begin position="1"/>
        <end position="19"/>
    </location>
</feature>
<evidence type="ECO:0000313" key="3">
    <source>
        <dbReference type="Proteomes" id="UP000663570"/>
    </source>
</evidence>
<dbReference type="EMBL" id="CP071060">
    <property type="protein sequence ID" value="QSI78973.1"/>
    <property type="molecule type" value="Genomic_DNA"/>
</dbReference>
<keyword evidence="2" id="KW-0449">Lipoprotein</keyword>
<keyword evidence="3" id="KW-1185">Reference proteome</keyword>
<evidence type="ECO:0000256" key="1">
    <source>
        <dbReference type="SAM" id="SignalP"/>
    </source>
</evidence>
<organism evidence="2 3">
    <name type="scientific">Niveibacterium microcysteis</name>
    <dbReference type="NCBI Taxonomy" id="2811415"/>
    <lineage>
        <taxon>Bacteria</taxon>
        <taxon>Pseudomonadati</taxon>
        <taxon>Pseudomonadota</taxon>
        <taxon>Betaproteobacteria</taxon>
        <taxon>Rhodocyclales</taxon>
        <taxon>Rhodocyclaceae</taxon>
        <taxon>Niveibacterium</taxon>
    </lineage>
</organism>
<dbReference type="RefSeq" id="WP_206256285.1">
    <property type="nucleotide sequence ID" value="NZ_CP071060.1"/>
</dbReference>
<dbReference type="NCBIfam" id="TIGR03352">
    <property type="entry name" value="VI_chp_3"/>
    <property type="match status" value="1"/>
</dbReference>
<dbReference type="PANTHER" id="PTHR37625:SF4">
    <property type="entry name" value="OUTER MEMBRANE LIPOPROTEIN"/>
    <property type="match status" value="1"/>
</dbReference>
<reference evidence="2 3" key="1">
    <citation type="submission" date="2021-02" db="EMBL/GenBank/DDBJ databases">
        <title>Niveibacterium changnyeongensis HC41.</title>
        <authorList>
            <person name="Kang M."/>
        </authorList>
    </citation>
    <scope>NUCLEOTIDE SEQUENCE [LARGE SCALE GENOMIC DNA]</scope>
    <source>
        <strain evidence="2 3">HC41</strain>
    </source>
</reference>
<dbReference type="InterPro" id="IPR038706">
    <property type="entry name" value="Type_VI_SciN-like_sf"/>
</dbReference>
<proteinExistence type="predicted"/>
<dbReference type="Pfam" id="PF12790">
    <property type="entry name" value="T6SS-SciN"/>
    <property type="match status" value="1"/>
</dbReference>
<protein>
    <submittedName>
        <fullName evidence="2">Type VI secretion system lipoprotein TssJ</fullName>
    </submittedName>
</protein>
<accession>A0ABX7MDI8</accession>
<name>A0ABX7MDI8_9RHOO</name>
<dbReference type="Gene3D" id="2.60.40.4150">
    <property type="entry name" value="Type VI secretion system, lipoprotein SciN"/>
    <property type="match status" value="1"/>
</dbReference>
<dbReference type="PROSITE" id="PS51257">
    <property type="entry name" value="PROKAR_LIPOPROTEIN"/>
    <property type="match status" value="1"/>
</dbReference>
<sequence>MNFVSPKSLLVATLCATLAACGGKGLGPPPPPTIVQLTVAADSAVNPDAKGRATPVVVRYYLLGNSGPFEAADFFSLFDADDKTLGATVVSREEVTVRPGERIQSRLAPQAEAKVLGVFVAYRDPNKTQWRAVVPVPANKTTAFTVAVQRDRVTITPTP</sequence>
<feature type="chain" id="PRO_5046130407" evidence="1">
    <location>
        <begin position="20"/>
        <end position="159"/>
    </location>
</feature>
<dbReference type="PANTHER" id="PTHR37625">
    <property type="entry name" value="OUTER MEMBRANE LIPOPROTEIN-RELATED"/>
    <property type="match status" value="1"/>
</dbReference>
<evidence type="ECO:0000313" key="2">
    <source>
        <dbReference type="EMBL" id="QSI78973.1"/>
    </source>
</evidence>